<name>A0ABP8BL15_9ACTN</name>
<gene>
    <name evidence="2" type="ORF">GCM10022252_76170</name>
</gene>
<accession>A0ABP8BL15</accession>
<feature type="region of interest" description="Disordered" evidence="1">
    <location>
        <begin position="212"/>
        <end position="238"/>
    </location>
</feature>
<feature type="compositionally biased region" description="Low complexity" evidence="1">
    <location>
        <begin position="212"/>
        <end position="233"/>
    </location>
</feature>
<reference evidence="3" key="1">
    <citation type="journal article" date="2019" name="Int. J. Syst. Evol. Microbiol.">
        <title>The Global Catalogue of Microorganisms (GCM) 10K type strain sequencing project: providing services to taxonomists for standard genome sequencing and annotation.</title>
        <authorList>
            <consortium name="The Broad Institute Genomics Platform"/>
            <consortium name="The Broad Institute Genome Sequencing Center for Infectious Disease"/>
            <person name="Wu L."/>
            <person name="Ma J."/>
        </authorList>
    </citation>
    <scope>NUCLEOTIDE SEQUENCE [LARGE SCALE GENOMIC DNA]</scope>
    <source>
        <strain evidence="3">JCM 17388</strain>
    </source>
</reference>
<evidence type="ECO:0000313" key="2">
    <source>
        <dbReference type="EMBL" id="GAA4209520.1"/>
    </source>
</evidence>
<dbReference type="RefSeq" id="WP_344923195.1">
    <property type="nucleotide sequence ID" value="NZ_BAABAQ010000020.1"/>
</dbReference>
<dbReference type="EMBL" id="BAABAQ010000020">
    <property type="protein sequence ID" value="GAA4209520.1"/>
    <property type="molecule type" value="Genomic_DNA"/>
</dbReference>
<comment type="caution">
    <text evidence="2">The sequence shown here is derived from an EMBL/GenBank/DDBJ whole genome shotgun (WGS) entry which is preliminary data.</text>
</comment>
<organism evidence="2 3">
    <name type="scientific">Streptosporangium oxazolinicum</name>
    <dbReference type="NCBI Taxonomy" id="909287"/>
    <lineage>
        <taxon>Bacteria</taxon>
        <taxon>Bacillati</taxon>
        <taxon>Actinomycetota</taxon>
        <taxon>Actinomycetes</taxon>
        <taxon>Streptosporangiales</taxon>
        <taxon>Streptosporangiaceae</taxon>
        <taxon>Streptosporangium</taxon>
    </lineage>
</organism>
<proteinExistence type="predicted"/>
<evidence type="ECO:0000313" key="3">
    <source>
        <dbReference type="Proteomes" id="UP001501251"/>
    </source>
</evidence>
<dbReference type="Proteomes" id="UP001501251">
    <property type="component" value="Unassembled WGS sequence"/>
</dbReference>
<sequence length="264" mass="27715">MNTTYLVPELAAAGFPQGSNSDPDRWWARITVADLVEVDVDQETDRATVARLMNNPAPDDEITPTEWTADFDETVPAGLVAGFALLARHFPEGTDAQEFLATLTAAFAPADAEIVTPEVIAEQIEDLTGQLNTALRHEDGIDDPAAVLRHLTASAQREITTLHLLEDNADNTDGKHAVVTASHVSHAGTCMSAFAEILEAAAVSAQAAQDETAAQATTSSQRHGLGTPLGDLLPDGRHATRPANGVFKAIIAAPGSARTGQPAA</sequence>
<keyword evidence="3" id="KW-1185">Reference proteome</keyword>
<protein>
    <submittedName>
        <fullName evidence="2">Uncharacterized protein</fullName>
    </submittedName>
</protein>
<evidence type="ECO:0000256" key="1">
    <source>
        <dbReference type="SAM" id="MobiDB-lite"/>
    </source>
</evidence>